<gene>
    <name evidence="4" type="ORF">BABA_17397</name>
</gene>
<feature type="domain" description="Phage tail tape measure protein" evidence="3">
    <location>
        <begin position="93"/>
        <end position="287"/>
    </location>
</feature>
<dbReference type="RefSeq" id="WP_007086473.1">
    <property type="nucleotide sequence ID" value="NZ_AJLS01000122.1"/>
</dbReference>
<feature type="transmembrane region" description="Helical" evidence="2">
    <location>
        <begin position="900"/>
        <end position="922"/>
    </location>
</feature>
<dbReference type="OrthoDB" id="28713at2"/>
<feature type="transmembrane region" description="Helical" evidence="2">
    <location>
        <begin position="746"/>
        <end position="769"/>
    </location>
</feature>
<feature type="transmembrane region" description="Helical" evidence="2">
    <location>
        <begin position="819"/>
        <end position="844"/>
    </location>
</feature>
<keyword evidence="1" id="KW-1188">Viral release from host cell</keyword>
<feature type="transmembrane region" description="Helical" evidence="2">
    <location>
        <begin position="412"/>
        <end position="439"/>
    </location>
</feature>
<keyword evidence="2" id="KW-0812">Transmembrane</keyword>
<protein>
    <recommendedName>
        <fullName evidence="3">Phage tail tape measure protein domain-containing protein</fullName>
    </recommendedName>
</protein>
<organism evidence="4 5">
    <name type="scientific">Neobacillus bataviensis LMG 21833</name>
    <dbReference type="NCBI Taxonomy" id="1117379"/>
    <lineage>
        <taxon>Bacteria</taxon>
        <taxon>Bacillati</taxon>
        <taxon>Bacillota</taxon>
        <taxon>Bacilli</taxon>
        <taxon>Bacillales</taxon>
        <taxon>Bacillaceae</taxon>
        <taxon>Neobacillus</taxon>
    </lineage>
</organism>
<dbReference type="AlphaFoldDB" id="K6DYV4"/>
<dbReference type="STRING" id="1117379.BABA_17397"/>
<dbReference type="SUPFAM" id="SSF48371">
    <property type="entry name" value="ARM repeat"/>
    <property type="match status" value="1"/>
</dbReference>
<evidence type="ECO:0000313" key="4">
    <source>
        <dbReference type="EMBL" id="EKN66041.1"/>
    </source>
</evidence>
<dbReference type="eggNOG" id="COG5412">
    <property type="taxonomic scope" value="Bacteria"/>
</dbReference>
<dbReference type="InterPro" id="IPR010090">
    <property type="entry name" value="Phage_tape_meas"/>
</dbReference>
<feature type="transmembrane region" description="Helical" evidence="2">
    <location>
        <begin position="776"/>
        <end position="799"/>
    </location>
</feature>
<feature type="transmembrane region" description="Helical" evidence="2">
    <location>
        <begin position="856"/>
        <end position="880"/>
    </location>
</feature>
<dbReference type="PANTHER" id="PTHR37813:SF1">
    <property type="entry name" value="FELS-2 PROPHAGE PROTEIN"/>
    <property type="match status" value="1"/>
</dbReference>
<sequence>MADQSLIVHIGANISGLSAGLTAASNQVSGFVRDTQKGFKAIGDLGKATVALASGMAIGIGYAVKVSADFESAFAGVKKTVNATDRELEGFRKGILAMSREMPATAEEIAGVAEAAGQLGIKNEAILGFTKTMVNMGVATNMSSDEAATALARLANITQMPQDKFENLGSTIVALGNNFATTEKEIVDMSLRLAGQGKQIGLTEAQIAALATAMSSVGIEAEAGGTAMSTVMKKIQNAVGKGGKSLEGFAKVAGMSSAQFKQAFEKDATSAILALVQGLGKSSAEGKNLTAILDGLGIKGIRESDTLLRLSGASNVLSDALRISGQAWDENTALANEAAQRYATFDSQLKMLRNTIKYIVMIMGDQFREVLTGVMKAIQPLLNQIIKLAEGFAKLSPATRHFIAGGTMLSTVLMLLGGLALILLSAIPGIVSGFGAIAAMFSITSLALFKIIAIAGGVVSAIILIAAAFYIAYNECETFRNAVNAAWAWIVNATKVTAEAIKTAFGASVTWLVQKFSEIKPALSAIGGWISETFARIADSVRGVFEKVSAVMGPIIGGIIDKLKNFGGEAQDAVKNAMNLDFSGIAEIAAKFIPSLIGFLLGGIPRLIIVGVNMISMIANGMGITVPELMNKVVESVTGMINSFVASLPKFLEAGVQIITGILNGILSQIPTLIGVITQLVNTFTTTLTTILPQLTTAGTQILTTLVLGIAVALPQLITAVIEIFTALLGAIIAALPTIINAGITVLSALISGIVQALPLIIGAGISLLNALIDGIISVLPLLIETALTLVMSVVQLLVQNLPVILDAGIQILMALIDGIVKILPILITTAIQLVFAIVDALIANLPAIINAGVKLVMALINGLIKIIPMLITTAIKLAVSIIKAIIDHLPQILKAGADLVLALITGLISIIGQLGSAAMKIGGKIIEEIKKVDLLEVGKNIIRGLISGIGSMASAVWDKAKEIANGVGGAIKKALNIHSPSREMMKLGVYTGEGFAKGIASMINNVKAITGDMALAALPESSTLSLAYETPSSAGMAAGVQASYDVNTKSSGLEAVLQKLDRKLDNLMSLTVNMDGHEVGRIVEPHVDSLQASKFGMSKYMSGMK</sequence>
<evidence type="ECO:0000256" key="2">
    <source>
        <dbReference type="SAM" id="Phobius"/>
    </source>
</evidence>
<evidence type="ECO:0000256" key="1">
    <source>
        <dbReference type="ARBA" id="ARBA00022612"/>
    </source>
</evidence>
<proteinExistence type="predicted"/>
<feature type="transmembrane region" description="Helical" evidence="2">
    <location>
        <begin position="691"/>
        <end position="714"/>
    </location>
</feature>
<comment type="caution">
    <text evidence="4">The sequence shown here is derived from an EMBL/GenBank/DDBJ whole genome shotgun (WGS) entry which is preliminary data.</text>
</comment>
<name>K6DYV4_9BACI</name>
<dbReference type="eggNOG" id="COG5283">
    <property type="taxonomic scope" value="Bacteria"/>
</dbReference>
<keyword evidence="2" id="KW-1133">Transmembrane helix</keyword>
<dbReference type="InterPro" id="IPR016024">
    <property type="entry name" value="ARM-type_fold"/>
</dbReference>
<dbReference type="EMBL" id="AJLS01000122">
    <property type="protein sequence ID" value="EKN66041.1"/>
    <property type="molecule type" value="Genomic_DNA"/>
</dbReference>
<evidence type="ECO:0000313" key="5">
    <source>
        <dbReference type="Proteomes" id="UP000006316"/>
    </source>
</evidence>
<keyword evidence="5" id="KW-1185">Reference proteome</keyword>
<feature type="transmembrane region" description="Helical" evidence="2">
    <location>
        <begin position="721"/>
        <end position="740"/>
    </location>
</feature>
<dbReference type="NCBIfam" id="TIGR01760">
    <property type="entry name" value="tape_meas_TP901"/>
    <property type="match status" value="1"/>
</dbReference>
<evidence type="ECO:0000259" key="3">
    <source>
        <dbReference type="Pfam" id="PF10145"/>
    </source>
</evidence>
<dbReference type="PANTHER" id="PTHR37813">
    <property type="entry name" value="FELS-2 PROPHAGE PROTEIN"/>
    <property type="match status" value="1"/>
</dbReference>
<reference evidence="4 5" key="1">
    <citation type="journal article" date="2012" name="Front. Microbiol.">
        <title>Redundancy and modularity in membrane-associated dissimilatory nitrate reduction in Bacillus.</title>
        <authorList>
            <person name="Heylen K."/>
            <person name="Keltjens J."/>
        </authorList>
    </citation>
    <scope>NUCLEOTIDE SEQUENCE [LARGE SCALE GENOMIC DNA]</scope>
    <source>
        <strain evidence="5">LMG 21833T</strain>
    </source>
</reference>
<dbReference type="Proteomes" id="UP000006316">
    <property type="component" value="Unassembled WGS sequence"/>
</dbReference>
<dbReference type="PATRIC" id="fig|1117379.3.peg.3604"/>
<feature type="transmembrane region" description="Helical" evidence="2">
    <location>
        <begin position="451"/>
        <end position="473"/>
    </location>
</feature>
<keyword evidence="2" id="KW-0472">Membrane</keyword>
<accession>K6DYV4</accession>
<dbReference type="Pfam" id="PF10145">
    <property type="entry name" value="PhageMin_Tail"/>
    <property type="match status" value="1"/>
</dbReference>